<proteinExistence type="predicted"/>
<dbReference type="KEGG" id="cmo:103503768"/>
<feature type="region of interest" description="Disordered" evidence="1">
    <location>
        <begin position="25"/>
        <end position="45"/>
    </location>
</feature>
<dbReference type="SMR" id="A0A1S3CQZ2"/>
<dbReference type="Pfam" id="PF08555">
    <property type="entry name" value="FAM32A"/>
    <property type="match status" value="1"/>
</dbReference>
<dbReference type="RefSeq" id="XP_008466328.1">
    <property type="nucleotide sequence ID" value="XM_008468106.2"/>
</dbReference>
<reference evidence="4" key="2">
    <citation type="submission" date="2025-04" db="UniProtKB">
        <authorList>
            <consortium name="RefSeq"/>
        </authorList>
    </citation>
    <scope>IDENTIFICATION</scope>
</reference>
<gene>
    <name evidence="4" type="primary">LOC103503768</name>
    <name evidence="2" type="synonym">103503768</name>
</gene>
<evidence type="ECO:0000256" key="1">
    <source>
        <dbReference type="SAM" id="MobiDB-lite"/>
    </source>
</evidence>
<dbReference type="eggNOG" id="KOG3410">
    <property type="taxonomic scope" value="Eukaryota"/>
</dbReference>
<evidence type="ECO:0000313" key="3">
    <source>
        <dbReference type="Proteomes" id="UP001652600"/>
    </source>
</evidence>
<feature type="compositionally biased region" description="Basic residues" evidence="1">
    <location>
        <begin position="28"/>
        <end position="41"/>
    </location>
</feature>
<name>A0A1S3CQZ2_CUCME</name>
<dbReference type="OrthoDB" id="205403at2759"/>
<dbReference type="EnsemblPlants" id="MELO3C003642.2.1">
    <property type="protein sequence ID" value="MELO3C003642.2.1"/>
    <property type="gene ID" value="MELO3C003642.2"/>
</dbReference>
<dbReference type="Proteomes" id="UP001652600">
    <property type="component" value="Chromosome 4"/>
</dbReference>
<dbReference type="GeneID" id="103503768"/>
<dbReference type="Gramene" id="MELO3C003642.2.1">
    <property type="protein sequence ID" value="MELO3C003642.2.1"/>
    <property type="gene ID" value="MELO3C003642.2"/>
</dbReference>
<dbReference type="InterPro" id="IPR013865">
    <property type="entry name" value="FAM32A"/>
</dbReference>
<organism evidence="3 4">
    <name type="scientific">Cucumis melo</name>
    <name type="common">Muskmelon</name>
    <dbReference type="NCBI Taxonomy" id="3656"/>
    <lineage>
        <taxon>Eukaryota</taxon>
        <taxon>Viridiplantae</taxon>
        <taxon>Streptophyta</taxon>
        <taxon>Embryophyta</taxon>
        <taxon>Tracheophyta</taxon>
        <taxon>Spermatophyta</taxon>
        <taxon>Magnoliopsida</taxon>
        <taxon>eudicotyledons</taxon>
        <taxon>Gunneridae</taxon>
        <taxon>Pentapetalae</taxon>
        <taxon>rosids</taxon>
        <taxon>fabids</taxon>
        <taxon>Cucurbitales</taxon>
        <taxon>Cucurbitaceae</taxon>
        <taxon>Benincaseae</taxon>
        <taxon>Cucumis</taxon>
    </lineage>
</organism>
<dbReference type="PANTHER" id="PTHR13282">
    <property type="entry name" value="PROTEIN FAM32A"/>
    <property type="match status" value="1"/>
</dbReference>
<reference evidence="2" key="1">
    <citation type="submission" date="2023-03" db="UniProtKB">
        <authorList>
            <consortium name="EnsemblPlants"/>
        </authorList>
    </citation>
    <scope>IDENTIFICATION</scope>
</reference>
<evidence type="ECO:0000313" key="4">
    <source>
        <dbReference type="RefSeq" id="XP_008466328.1"/>
    </source>
</evidence>
<sequence length="142" mass="16300">MSEYDNVVVEKLRLKGKAALGVKGDGIRKKKKQKQKQKQKKRIDGFSQLVREDDHDLSGRNITSLVDCSKEKVRDTHGGGGKGLYEDMLTAAERRYLQQWEKIDLQRMSKMASKSHRDRIQEFNQRLANLSEHHDIPKVGPG</sequence>
<dbReference type="GO" id="GO:0005730">
    <property type="term" value="C:nucleolus"/>
    <property type="evidence" value="ECO:0007669"/>
    <property type="project" value="TreeGrafter"/>
</dbReference>
<accession>A0A1S3CQZ2</accession>
<dbReference type="AlphaFoldDB" id="A0A1S3CQZ2"/>
<dbReference type="InParanoid" id="A0A1S3CQZ2"/>
<keyword evidence="3" id="KW-1185">Reference proteome</keyword>
<protein>
    <submittedName>
        <fullName evidence="4">Protein FAM32A-like</fullName>
    </submittedName>
</protein>
<dbReference type="PANTHER" id="PTHR13282:SF16">
    <property type="entry name" value="PROTEIN FAM32A"/>
    <property type="match status" value="1"/>
</dbReference>
<evidence type="ECO:0000313" key="2">
    <source>
        <dbReference type="EnsemblPlants" id="MELO3C003642.2.1"/>
    </source>
</evidence>